<dbReference type="SUPFAM" id="SSF81653">
    <property type="entry name" value="Calcium ATPase, transduction domain A"/>
    <property type="match status" value="1"/>
</dbReference>
<feature type="binding site" evidence="13">
    <location>
        <position position="923"/>
    </location>
    <ligand>
        <name>ATP</name>
        <dbReference type="ChEBI" id="CHEBI:30616"/>
    </ligand>
</feature>
<feature type="binding site" evidence="14">
    <location>
        <position position="665"/>
    </location>
    <ligand>
        <name>Mg(2+)</name>
        <dbReference type="ChEBI" id="CHEBI:18420"/>
    </ligand>
</feature>
<dbReference type="GeneID" id="3865289"/>
<dbReference type="InterPro" id="IPR023214">
    <property type="entry name" value="HAD_sf"/>
</dbReference>
<feature type="region of interest" description="Disordered" evidence="16">
    <location>
        <begin position="140"/>
        <end position="159"/>
    </location>
</feature>
<dbReference type="RefSeq" id="XP_955173.1">
    <property type="nucleotide sequence ID" value="XM_950080.1"/>
</dbReference>
<feature type="transmembrane region" description="Helical" evidence="15">
    <location>
        <begin position="551"/>
        <end position="572"/>
    </location>
</feature>
<dbReference type="OrthoDB" id="377733at2759"/>
<dbReference type="InterPro" id="IPR008250">
    <property type="entry name" value="ATPase_P-typ_transduc_dom_A_sf"/>
</dbReference>
<proteinExistence type="inferred from homology"/>
<evidence type="ECO:0000256" key="1">
    <source>
        <dbReference type="ARBA" id="ARBA00004141"/>
    </source>
</evidence>
<feature type="compositionally biased region" description="Polar residues" evidence="16">
    <location>
        <begin position="410"/>
        <end position="436"/>
    </location>
</feature>
<dbReference type="Proteomes" id="UP000001950">
    <property type="component" value="Chromosome 3"/>
</dbReference>
<evidence type="ECO:0000256" key="10">
    <source>
        <dbReference type="ARBA" id="ARBA00023136"/>
    </source>
</evidence>
<dbReference type="NCBIfam" id="TIGR01652">
    <property type="entry name" value="ATPase-Plipid"/>
    <property type="match status" value="1"/>
</dbReference>
<evidence type="ECO:0000256" key="13">
    <source>
        <dbReference type="PIRSR" id="PIRSR606539-2"/>
    </source>
</evidence>
<dbReference type="SUPFAM" id="SSF81660">
    <property type="entry name" value="Metal cation-transporting ATPase, ATP-binding domain N"/>
    <property type="match status" value="1"/>
</dbReference>
<feature type="compositionally biased region" description="Low complexity" evidence="16">
    <location>
        <begin position="1114"/>
        <end position="1132"/>
    </location>
</feature>
<dbReference type="InterPro" id="IPR023299">
    <property type="entry name" value="ATPase_P-typ_cyto_dom_N"/>
</dbReference>
<dbReference type="SUPFAM" id="SSF56784">
    <property type="entry name" value="HAD-like"/>
    <property type="match status" value="1"/>
</dbReference>
<dbReference type="InParanoid" id="Q4UBV4"/>
<dbReference type="Gene3D" id="2.70.150.10">
    <property type="entry name" value="Calcium-transporting ATPase, cytoplasmic transduction domain A"/>
    <property type="match status" value="1"/>
</dbReference>
<feature type="region of interest" description="Disordered" evidence="16">
    <location>
        <begin position="406"/>
        <end position="471"/>
    </location>
</feature>
<evidence type="ECO:0000256" key="4">
    <source>
        <dbReference type="ARBA" id="ARBA00022723"/>
    </source>
</evidence>
<evidence type="ECO:0000259" key="18">
    <source>
        <dbReference type="Pfam" id="PF16212"/>
    </source>
</evidence>
<evidence type="ECO:0000256" key="15">
    <source>
        <dbReference type="RuleBase" id="RU362033"/>
    </source>
</evidence>
<dbReference type="OMA" id="MHSFWSW"/>
<feature type="compositionally biased region" description="Polar residues" evidence="16">
    <location>
        <begin position="443"/>
        <end position="455"/>
    </location>
</feature>
<keyword evidence="6 13" id="KW-0067">ATP-binding</keyword>
<feature type="domain" description="P-type ATPase C-terminal" evidence="18">
    <location>
        <begin position="1237"/>
        <end position="1486"/>
    </location>
</feature>
<evidence type="ECO:0000256" key="2">
    <source>
        <dbReference type="ARBA" id="ARBA00008109"/>
    </source>
</evidence>
<dbReference type="GO" id="GO:0000287">
    <property type="term" value="F:magnesium ion binding"/>
    <property type="evidence" value="ECO:0007669"/>
    <property type="project" value="UniProtKB-UniRule"/>
</dbReference>
<reference evidence="19 20" key="1">
    <citation type="journal article" date="2005" name="Science">
        <title>Genome of the host-cell transforming parasite Theileria annulata compared with T. parva.</title>
        <authorList>
            <person name="Pain A."/>
            <person name="Renauld H."/>
            <person name="Berriman M."/>
            <person name="Murphy L."/>
            <person name="Yeats C.A."/>
            <person name="Weir W."/>
            <person name="Kerhornou A."/>
            <person name="Aslett M."/>
            <person name="Bishop R."/>
            <person name="Bouchier C."/>
            <person name="Cochet M."/>
            <person name="Coulson R.M.R."/>
            <person name="Cronin A."/>
            <person name="de Villiers E.P."/>
            <person name="Fraser A."/>
            <person name="Fosker N."/>
            <person name="Gardner M."/>
            <person name="Goble A."/>
            <person name="Griffiths-Jones S."/>
            <person name="Harris D.E."/>
            <person name="Katzer F."/>
            <person name="Larke N."/>
            <person name="Lord A."/>
            <person name="Maser P."/>
            <person name="McKellar S."/>
            <person name="Mooney P."/>
            <person name="Morton F."/>
            <person name="Nene V."/>
            <person name="O'Neil S."/>
            <person name="Price C."/>
            <person name="Quail M.A."/>
            <person name="Rabbinowitsch E."/>
            <person name="Rawlings N.D."/>
            <person name="Rutter S."/>
            <person name="Saunders D."/>
            <person name="Seeger K."/>
            <person name="Shah T."/>
            <person name="Squares R."/>
            <person name="Squares S."/>
            <person name="Tivey A."/>
            <person name="Walker A.R."/>
            <person name="Woodward J."/>
            <person name="Dobbelaere D.A.E."/>
            <person name="Langsley G."/>
            <person name="Rajandream M.A."/>
            <person name="McKeever D."/>
            <person name="Shiels B."/>
            <person name="Tait A."/>
            <person name="Barrell B.G."/>
            <person name="Hall N."/>
        </authorList>
    </citation>
    <scope>NUCLEOTIDE SEQUENCE [LARGE SCALE GENOMIC DNA]</scope>
    <source>
        <strain evidence="20">Ankara</strain>
    </source>
</reference>
<dbReference type="GO" id="GO:0140326">
    <property type="term" value="F:ATPase-coupled intramembrane lipid transporter activity"/>
    <property type="evidence" value="ECO:0007669"/>
    <property type="project" value="UniProtKB-EC"/>
</dbReference>
<dbReference type="KEGG" id="tan:TA04770"/>
<feature type="transmembrane region" description="Helical" evidence="15">
    <location>
        <begin position="1384"/>
        <end position="1405"/>
    </location>
</feature>
<feature type="transmembrane region" description="Helical" evidence="15">
    <location>
        <begin position="1353"/>
        <end position="1372"/>
    </location>
</feature>
<feature type="transmembrane region" description="Helical" evidence="15">
    <location>
        <begin position="1417"/>
        <end position="1438"/>
    </location>
</feature>
<evidence type="ECO:0000256" key="3">
    <source>
        <dbReference type="ARBA" id="ARBA00022692"/>
    </source>
</evidence>
<feature type="binding site" evidence="14">
    <location>
        <position position="667"/>
    </location>
    <ligand>
        <name>Mg(2+)</name>
        <dbReference type="ChEBI" id="CHEBI:18420"/>
    </ligand>
</feature>
<feature type="binding site" evidence="13">
    <location>
        <position position="1036"/>
    </location>
    <ligand>
        <name>ATP</name>
        <dbReference type="ChEBI" id="CHEBI:30616"/>
    </ligand>
</feature>
<comment type="cofactor">
    <cofactor evidence="14">
        <name>Mg(2+)</name>
        <dbReference type="ChEBI" id="CHEBI:18420"/>
    </cofactor>
</comment>
<feature type="binding site" evidence="13">
    <location>
        <position position="1213"/>
    </location>
    <ligand>
        <name>ATP</name>
        <dbReference type="ChEBI" id="CHEBI:30616"/>
    </ligand>
</feature>
<evidence type="ECO:0000259" key="17">
    <source>
        <dbReference type="Pfam" id="PF16209"/>
    </source>
</evidence>
<feature type="binding site" evidence="13">
    <location>
        <position position="667"/>
    </location>
    <ligand>
        <name>ATP</name>
        <dbReference type="ChEBI" id="CHEBI:30616"/>
    </ligand>
</feature>
<feature type="domain" description="P-type ATPase N-terminal" evidence="17">
    <location>
        <begin position="35"/>
        <end position="84"/>
    </location>
</feature>
<feature type="active site" description="4-aspartylphosphate intermediate" evidence="12">
    <location>
        <position position="665"/>
    </location>
</feature>
<feature type="binding site" evidence="13">
    <location>
        <position position="666"/>
    </location>
    <ligand>
        <name>ATP</name>
        <dbReference type="ChEBI" id="CHEBI:30616"/>
    </ligand>
</feature>
<comment type="similarity">
    <text evidence="2 15">Belongs to the cation transport ATPase (P-type) (TC 3.A.3) family. Type IV subfamily.</text>
</comment>
<dbReference type="VEuPathDB" id="PiroplasmaDB:TA04770"/>
<keyword evidence="10 15" id="KW-0472">Membrane</keyword>
<dbReference type="PANTHER" id="PTHR24092:SF150">
    <property type="entry name" value="PHOSPHOLIPID-TRANSPORTING ATPASE"/>
    <property type="match status" value="1"/>
</dbReference>
<organism evidence="19 20">
    <name type="scientific">Theileria annulata</name>
    <dbReference type="NCBI Taxonomy" id="5874"/>
    <lineage>
        <taxon>Eukaryota</taxon>
        <taxon>Sar</taxon>
        <taxon>Alveolata</taxon>
        <taxon>Apicomplexa</taxon>
        <taxon>Aconoidasida</taxon>
        <taxon>Piroplasmida</taxon>
        <taxon>Theileriidae</taxon>
        <taxon>Theileria</taxon>
    </lineage>
</organism>
<dbReference type="PANTHER" id="PTHR24092">
    <property type="entry name" value="PROBABLE PHOSPHOLIPID-TRANSPORTING ATPASE"/>
    <property type="match status" value="1"/>
</dbReference>
<dbReference type="InterPro" id="IPR006539">
    <property type="entry name" value="P-type_ATPase_IV"/>
</dbReference>
<gene>
    <name evidence="19" type="ORF">TA04770</name>
</gene>
<feature type="binding site" evidence="14">
    <location>
        <position position="1210"/>
    </location>
    <ligand>
        <name>Mg(2+)</name>
        <dbReference type="ChEBI" id="CHEBI:18420"/>
    </ligand>
</feature>
<dbReference type="GO" id="GO:0045332">
    <property type="term" value="P:phospholipid translocation"/>
    <property type="evidence" value="ECO:0007669"/>
    <property type="project" value="TreeGrafter"/>
</dbReference>
<keyword evidence="20" id="KW-1185">Reference proteome</keyword>
<keyword evidence="19" id="KW-0378">Hydrolase</keyword>
<feature type="binding site" evidence="13">
    <location>
        <position position="793"/>
    </location>
    <ligand>
        <name>ATP</name>
        <dbReference type="ChEBI" id="CHEBI:30616"/>
    </ligand>
</feature>
<feature type="binding site" evidence="13">
    <location>
        <position position="1190"/>
    </location>
    <ligand>
        <name>ATP</name>
        <dbReference type="ChEBI" id="CHEBI:30616"/>
    </ligand>
</feature>
<evidence type="ECO:0000256" key="7">
    <source>
        <dbReference type="ARBA" id="ARBA00022842"/>
    </source>
</evidence>
<dbReference type="GO" id="GO:0005524">
    <property type="term" value="F:ATP binding"/>
    <property type="evidence" value="ECO:0007669"/>
    <property type="project" value="UniProtKB-UniRule"/>
</dbReference>
<dbReference type="EC" id="7.6.2.1" evidence="15"/>
<evidence type="ECO:0000256" key="9">
    <source>
        <dbReference type="ARBA" id="ARBA00022989"/>
    </source>
</evidence>
<dbReference type="Gene3D" id="3.40.50.1000">
    <property type="entry name" value="HAD superfamily/HAD-like"/>
    <property type="match status" value="1"/>
</dbReference>
<feature type="binding site" evidence="13">
    <location>
        <position position="1037"/>
    </location>
    <ligand>
        <name>ATP</name>
        <dbReference type="ChEBI" id="CHEBI:30616"/>
    </ligand>
</feature>
<dbReference type="eggNOG" id="KOG0206">
    <property type="taxonomic scope" value="Eukaryota"/>
</dbReference>
<feature type="binding site" evidence="13">
    <location>
        <position position="1038"/>
    </location>
    <ligand>
        <name>ATP</name>
        <dbReference type="ChEBI" id="CHEBI:30616"/>
    </ligand>
</feature>
<keyword evidence="9 15" id="KW-1133">Transmembrane helix</keyword>
<dbReference type="NCBIfam" id="TIGR01494">
    <property type="entry name" value="ATPase_P-type"/>
    <property type="match status" value="1"/>
</dbReference>
<dbReference type="InterPro" id="IPR001757">
    <property type="entry name" value="P_typ_ATPase"/>
</dbReference>
<evidence type="ECO:0000256" key="5">
    <source>
        <dbReference type="ARBA" id="ARBA00022741"/>
    </source>
</evidence>
<dbReference type="Pfam" id="PF16212">
    <property type="entry name" value="PhoLip_ATPase_C"/>
    <property type="match status" value="1"/>
</dbReference>
<dbReference type="InterPro" id="IPR036412">
    <property type="entry name" value="HAD-like_sf"/>
</dbReference>
<dbReference type="Pfam" id="PF16209">
    <property type="entry name" value="PhoLip_ATPase_N"/>
    <property type="match status" value="1"/>
</dbReference>
<feature type="transmembrane region" description="Helical" evidence="15">
    <location>
        <begin position="1296"/>
        <end position="1320"/>
    </location>
</feature>
<sequence length="1506" mass="170079">MVFMRIYEYVYNKYFKKPDEEIRNIKLNIKQIFPCSNRVKTTKYTPYNFIFKNLYEQLCIPSNLYFVFIAVLQSTPQVSSTQGYPIVLLPLIIVLLFSALKDGYEDYQRYLSDNQLNNNIVQIVNLPYVTDQSKLLHNINTTDTNTDSNTDNNTDSNFDSNFDTPISSNFDISDPCINTCGITQSNTTVTVSRSKNATTTNGTCTNGTKGTGTVGTATNGLDTKDTGGTKSNRIGSKFFKSRDKGKKSKVDEFVGTERYDFVEGALRNKVLVNKYWKDLKVGEYVFLQNKDIAPADLVLLATSEENGFAYVDASSLDGETNIKKKESIYDVYNELGSDFEHVITEVQRLLGHFKCEGPNKNLISFDGHLKYLFSDKITPIPLNNEMKKLITNYKFKLNSNNNSLENVNSPVTVTGPPNSTTNSTKDTGTVVPNTVTEGKGANFTGTECTNTNTKDTNSKEDPLGGSGGRGPVTVMENLRSESINEFEKNINESKETQVNLNNLLLRECKLVNTQWIIGFVVYTGHDTKIYKNISKAPYKVSNLQKKMMKTTLLICIIQFILCLVATFYNLYIHTNKVYEKYSYLSLETRASGFYIFIIYYLSWMALTANFVPISAIVTLNAVKLIQGFFIQFDDSMYCHELKMNAKARNTMLNEELGQIKYLFSDKTGTPLRCLYTPIPERVLVIYTSTLTCNKMEFRKFSIMGHSYGKGYTDVIRFVYAKKGIFLESEVANPNYDKESHVNLVDDVLFKELNDPNHPRHEYLIDFFLHLAINNWAVPDSSNNRIYMCPSPDELCFVNAAAFCGFRLLQRNSNFVLISIFNQIYKIKIIAQADFDYKRKCSTTIISISHTNPLKPIGTINDPSNRVTNPLNPVNGVNPLNTVNSSINTKGVPLGAVGTEETGTVGASTVTEVTENNRIILYCKGGDNIMIKKLKEIKEVDVVTLRNMKKYSVGGLRTLVFAKREIELKEFNEWLKEYNRIKLTIESRDEKLAECVSKLECDLELQGVTGIEDKLQTGVSECIEQLLMAGIRIWMLTGDNLDTSINIGIATNLVNMLSDRIMLDSNTVPNDKLFLEMKKHINRIDQENNITKHRCLILDSISIEYIFSSITGSGTTANNSTKSTKDTNNTKSTEGNNNTKETPLGVKEDHFGAGIDGTTGRGPVTVTEEIFIEILKRVHSVICCRMTPYLKGAVVTFVKNKLGGITLAVGDGANDCNMIQIAHVGIGIKGREGSQAFNASDFGIGEFRFLSPLILHHGRLCYRNLSKCISYMFYKNVILIIPLFFYAYISLFSGQKIYYSLFVAIYNVVFTSIPVGIFGIVDQDYNREFSVKYPHVYQLGQINHYFNVIKFSGWILNAIIQSAVIFFMMTVGLGDEFSIPFPYGLIADAPTLGIMLLSSVFIIVSCKLVLETWYFTKITLLSHLISIFFFIITVCSFSSSPIYSANSIGSAFVLFTSYRFWIVILGTLMLSMYRDYFYKVFKYSFCPQYYHHVQKVEYLKIEQPVTF</sequence>
<evidence type="ECO:0000256" key="8">
    <source>
        <dbReference type="ARBA" id="ARBA00022967"/>
    </source>
</evidence>
<dbReference type="FunCoup" id="Q4UBV4">
    <property type="interactions" value="4"/>
</dbReference>
<feature type="binding site" evidence="14">
    <location>
        <position position="1214"/>
    </location>
    <ligand>
        <name>Mg(2+)</name>
        <dbReference type="ChEBI" id="CHEBI:18420"/>
    </ligand>
</feature>
<keyword evidence="3 15" id="KW-0812">Transmembrane</keyword>
<comment type="subcellular location">
    <subcellularLocation>
        <location evidence="1 15">Membrane</location>
        <topology evidence="1 15">Multi-pass membrane protein</topology>
    </subcellularLocation>
</comment>
<dbReference type="SUPFAM" id="SSF81665">
    <property type="entry name" value="Calcium ATPase, transmembrane domain M"/>
    <property type="match status" value="1"/>
</dbReference>
<dbReference type="STRING" id="5874.Q4UBV4"/>
<keyword evidence="8 15" id="KW-1278">Translocase</keyword>
<feature type="binding site" evidence="13">
    <location>
        <position position="665"/>
    </location>
    <ligand>
        <name>ATP</name>
        <dbReference type="ChEBI" id="CHEBI:30616"/>
    </ligand>
</feature>
<evidence type="ECO:0000256" key="16">
    <source>
        <dbReference type="SAM" id="MobiDB-lite"/>
    </source>
</evidence>
<dbReference type="InterPro" id="IPR023298">
    <property type="entry name" value="ATPase_P-typ_TM_dom_sf"/>
</dbReference>
<feature type="transmembrane region" description="Helical" evidence="15">
    <location>
        <begin position="1450"/>
        <end position="1472"/>
    </location>
</feature>
<accession>Q4UBV4</accession>
<feature type="region of interest" description="Disordered" evidence="16">
    <location>
        <begin position="1114"/>
        <end position="1151"/>
    </location>
</feature>
<feature type="binding site" evidence="13">
    <location>
        <position position="956"/>
    </location>
    <ligand>
        <name>ATP</name>
        <dbReference type="ChEBI" id="CHEBI:30616"/>
    </ligand>
</feature>
<evidence type="ECO:0000256" key="12">
    <source>
        <dbReference type="PIRSR" id="PIRSR606539-1"/>
    </source>
</evidence>
<dbReference type="InterPro" id="IPR032630">
    <property type="entry name" value="P_typ_ATPase_c"/>
</dbReference>
<name>Q4UBV4_THEAN</name>
<keyword evidence="7 14" id="KW-0460">Magnesium</keyword>
<evidence type="ECO:0000313" key="19">
    <source>
        <dbReference type="EMBL" id="CAI75697.1"/>
    </source>
</evidence>
<evidence type="ECO:0000256" key="6">
    <source>
        <dbReference type="ARBA" id="ARBA00022840"/>
    </source>
</evidence>
<dbReference type="GO" id="GO:0005886">
    <property type="term" value="C:plasma membrane"/>
    <property type="evidence" value="ECO:0007669"/>
    <property type="project" value="TreeGrafter"/>
</dbReference>
<keyword evidence="4 14" id="KW-0479">Metal-binding</keyword>
<evidence type="ECO:0000313" key="20">
    <source>
        <dbReference type="Proteomes" id="UP000001950"/>
    </source>
</evidence>
<feature type="binding site" evidence="13">
    <location>
        <position position="1214"/>
    </location>
    <ligand>
        <name>ATP</name>
        <dbReference type="ChEBI" id="CHEBI:30616"/>
    </ligand>
</feature>
<feature type="binding site" evidence="13">
    <location>
        <position position="1184"/>
    </location>
    <ligand>
        <name>ATP</name>
        <dbReference type="ChEBI" id="CHEBI:30616"/>
    </ligand>
</feature>
<dbReference type="InterPro" id="IPR032631">
    <property type="entry name" value="P-type_ATPase_N"/>
</dbReference>
<protein>
    <recommendedName>
        <fullName evidence="15">Phospholipid-transporting ATPase</fullName>
        <ecNumber evidence="15">7.6.2.1</ecNumber>
    </recommendedName>
</protein>
<dbReference type="EMBL" id="CR940352">
    <property type="protein sequence ID" value="CAI75697.1"/>
    <property type="molecule type" value="Genomic_DNA"/>
</dbReference>
<feature type="transmembrane region" description="Helical" evidence="15">
    <location>
        <begin position="1272"/>
        <end position="1290"/>
    </location>
</feature>
<dbReference type="Gene3D" id="3.40.1110.10">
    <property type="entry name" value="Calcium-transporting ATPase, cytoplasmic domain N"/>
    <property type="match status" value="1"/>
</dbReference>
<dbReference type="GO" id="GO:0016887">
    <property type="term" value="F:ATP hydrolysis activity"/>
    <property type="evidence" value="ECO:0007669"/>
    <property type="project" value="InterPro"/>
</dbReference>
<keyword evidence="5 13" id="KW-0547">Nucleotide-binding</keyword>
<comment type="catalytic activity">
    <reaction evidence="11 15">
        <text>ATP + H2O + phospholipidSide 1 = ADP + phosphate + phospholipidSide 2.</text>
        <dbReference type="EC" id="7.6.2.1"/>
    </reaction>
</comment>
<evidence type="ECO:0000256" key="14">
    <source>
        <dbReference type="PIRSR" id="PIRSR606539-3"/>
    </source>
</evidence>
<feature type="transmembrane region" description="Helical" evidence="15">
    <location>
        <begin position="592"/>
        <end position="622"/>
    </location>
</feature>
<evidence type="ECO:0000256" key="11">
    <source>
        <dbReference type="ARBA" id="ARBA00034036"/>
    </source>
</evidence>